<dbReference type="Proteomes" id="UP000186922">
    <property type="component" value="Unassembled WGS sequence"/>
</dbReference>
<evidence type="ECO:0000313" key="1">
    <source>
        <dbReference type="EMBL" id="GAV00769.1"/>
    </source>
</evidence>
<protein>
    <submittedName>
        <fullName evidence="1">Uncharacterized protein</fullName>
    </submittedName>
</protein>
<accession>A0A1D1VQD3</accession>
<dbReference type="EMBL" id="BDGG01000006">
    <property type="protein sequence ID" value="GAV00769.1"/>
    <property type="molecule type" value="Genomic_DNA"/>
</dbReference>
<proteinExistence type="predicted"/>
<comment type="caution">
    <text evidence="1">The sequence shown here is derived from an EMBL/GenBank/DDBJ whole genome shotgun (WGS) entry which is preliminary data.</text>
</comment>
<keyword evidence="2" id="KW-1185">Reference proteome</keyword>
<name>A0A1D1VQD3_RAMVA</name>
<reference evidence="1 2" key="1">
    <citation type="journal article" date="2016" name="Nat. Commun.">
        <title>Extremotolerant tardigrade genome and improved radiotolerance of human cultured cells by tardigrade-unique protein.</title>
        <authorList>
            <person name="Hashimoto T."/>
            <person name="Horikawa D.D."/>
            <person name="Saito Y."/>
            <person name="Kuwahara H."/>
            <person name="Kozuka-Hata H."/>
            <person name="Shin-I T."/>
            <person name="Minakuchi Y."/>
            <person name="Ohishi K."/>
            <person name="Motoyama A."/>
            <person name="Aizu T."/>
            <person name="Enomoto A."/>
            <person name="Kondo K."/>
            <person name="Tanaka S."/>
            <person name="Hara Y."/>
            <person name="Koshikawa S."/>
            <person name="Sagara H."/>
            <person name="Miura T."/>
            <person name="Yokobori S."/>
            <person name="Miyagawa K."/>
            <person name="Suzuki Y."/>
            <person name="Kubo T."/>
            <person name="Oyama M."/>
            <person name="Kohara Y."/>
            <person name="Fujiyama A."/>
            <person name="Arakawa K."/>
            <person name="Katayama T."/>
            <person name="Toyoda A."/>
            <person name="Kunieda T."/>
        </authorList>
    </citation>
    <scope>NUCLEOTIDE SEQUENCE [LARGE SCALE GENOMIC DNA]</scope>
    <source>
        <strain evidence="1 2">YOKOZUNA-1</strain>
    </source>
</reference>
<gene>
    <name evidence="1" type="primary">RvY_11570-1</name>
    <name evidence="1" type="synonym">RvY_11570.1</name>
    <name evidence="1" type="ORF">RvY_11570</name>
</gene>
<evidence type="ECO:0000313" key="2">
    <source>
        <dbReference type="Proteomes" id="UP000186922"/>
    </source>
</evidence>
<organism evidence="1 2">
    <name type="scientific">Ramazzottius varieornatus</name>
    <name type="common">Water bear</name>
    <name type="synonym">Tardigrade</name>
    <dbReference type="NCBI Taxonomy" id="947166"/>
    <lineage>
        <taxon>Eukaryota</taxon>
        <taxon>Metazoa</taxon>
        <taxon>Ecdysozoa</taxon>
        <taxon>Tardigrada</taxon>
        <taxon>Eutardigrada</taxon>
        <taxon>Parachela</taxon>
        <taxon>Hypsibioidea</taxon>
        <taxon>Ramazzottiidae</taxon>
        <taxon>Ramazzottius</taxon>
    </lineage>
</organism>
<dbReference type="AlphaFoldDB" id="A0A1D1VQD3"/>
<sequence length="121" mass="13235">MDHRAGPQIKLANQSPACKECHQRINQACSSQMPFRLRITWRAAPAPTDAADTVYVTAESSLHCLLIPHVLASSLPRPSPNCPAPTPSTHWPTLIFPSIDLAPTKSQIQRDFGLLNQSGSR</sequence>